<dbReference type="SUPFAM" id="SSF81301">
    <property type="entry name" value="Nucleotidyltransferase"/>
    <property type="match status" value="1"/>
</dbReference>
<dbReference type="InterPro" id="IPR043519">
    <property type="entry name" value="NT_sf"/>
</dbReference>
<reference evidence="2" key="1">
    <citation type="submission" date="2021-03" db="EMBL/GenBank/DDBJ databases">
        <title>Whole genome shotgun sequence of Actinoplanes auranticolor NBRC 12245.</title>
        <authorList>
            <person name="Komaki H."/>
            <person name="Tamura T."/>
        </authorList>
    </citation>
    <scope>NUCLEOTIDE SEQUENCE</scope>
    <source>
        <strain evidence="2">NBRC 12245</strain>
    </source>
</reference>
<comment type="caution">
    <text evidence="2">The sequence shown here is derived from an EMBL/GenBank/DDBJ whole genome shotgun (WGS) entry which is preliminary data.</text>
</comment>
<evidence type="ECO:0000259" key="1">
    <source>
        <dbReference type="SMART" id="SM00954"/>
    </source>
</evidence>
<dbReference type="EMBL" id="BOQL01000021">
    <property type="protein sequence ID" value="GIM66576.1"/>
    <property type="molecule type" value="Genomic_DNA"/>
</dbReference>
<dbReference type="Gene3D" id="3.30.460.10">
    <property type="entry name" value="Beta Polymerase, domain 2"/>
    <property type="match status" value="1"/>
</dbReference>
<dbReference type="Pfam" id="PF04607">
    <property type="entry name" value="RelA_SpoT"/>
    <property type="match status" value="1"/>
</dbReference>
<accession>A0A919S813</accession>
<feature type="domain" description="RelA/SpoT" evidence="1">
    <location>
        <begin position="73"/>
        <end position="196"/>
    </location>
</feature>
<dbReference type="PANTHER" id="PTHR47837:SF2">
    <property type="entry name" value="GTP PYROPHOSPHOKINASE YWAC"/>
    <property type="match status" value="1"/>
</dbReference>
<evidence type="ECO:0000313" key="3">
    <source>
        <dbReference type="Proteomes" id="UP000681340"/>
    </source>
</evidence>
<dbReference type="RefSeq" id="WP_212988390.1">
    <property type="nucleotide sequence ID" value="NZ_BAABEA010000019.1"/>
</dbReference>
<dbReference type="GO" id="GO:0015969">
    <property type="term" value="P:guanosine tetraphosphate metabolic process"/>
    <property type="evidence" value="ECO:0007669"/>
    <property type="project" value="InterPro"/>
</dbReference>
<protein>
    <submittedName>
        <fullName evidence="2">GTP pyrophosphokinase</fullName>
    </submittedName>
</protein>
<dbReference type="AlphaFoldDB" id="A0A919S813"/>
<dbReference type="InterPro" id="IPR007685">
    <property type="entry name" value="RelA_SpoT"/>
</dbReference>
<proteinExistence type="predicted"/>
<evidence type="ECO:0000313" key="2">
    <source>
        <dbReference type="EMBL" id="GIM66576.1"/>
    </source>
</evidence>
<dbReference type="SMART" id="SM00954">
    <property type="entry name" value="RelA_SpoT"/>
    <property type="match status" value="1"/>
</dbReference>
<name>A0A919S813_9ACTN</name>
<keyword evidence="3" id="KW-1185">Reference proteome</keyword>
<dbReference type="InterPro" id="IPR052366">
    <property type="entry name" value="GTP_Pyrophosphokinase"/>
</dbReference>
<dbReference type="PANTHER" id="PTHR47837">
    <property type="entry name" value="GTP PYROPHOSPHOKINASE YJBM"/>
    <property type="match status" value="1"/>
</dbReference>
<dbReference type="CDD" id="cd05399">
    <property type="entry name" value="NT_Rel-Spo_like"/>
    <property type="match status" value="1"/>
</dbReference>
<sequence>MIEADQLIPRPVRRELRANPFERGAELGTAVGDLSAFMMTYKFGLDEVLTKVGILREEFTFTHDVNPIEHVKSRLKSPASIAEKVLRKGYGLQPESIRRHLLDIAGVRITCSFISDVYRVADMLTRQQDVKVIRTRDYIRDPKPNGYQSLHLILEIPVFLSDRVELVPVEVQIRTAAMDFWAGLEHKINYKYHGDIPAGLMEELQEAATVAGNLDRKMERLRTELGQRDVVERR</sequence>
<gene>
    <name evidence="2" type="ORF">Aau02nite_23460</name>
</gene>
<dbReference type="Gene3D" id="1.10.287.860">
    <property type="entry name" value="Nucleotidyltransferase"/>
    <property type="match status" value="1"/>
</dbReference>
<organism evidence="2 3">
    <name type="scientific">Actinoplanes auranticolor</name>
    <dbReference type="NCBI Taxonomy" id="47988"/>
    <lineage>
        <taxon>Bacteria</taxon>
        <taxon>Bacillati</taxon>
        <taxon>Actinomycetota</taxon>
        <taxon>Actinomycetes</taxon>
        <taxon>Micromonosporales</taxon>
        <taxon>Micromonosporaceae</taxon>
        <taxon>Actinoplanes</taxon>
    </lineage>
</organism>
<dbReference type="Proteomes" id="UP000681340">
    <property type="component" value="Unassembled WGS sequence"/>
</dbReference>